<evidence type="ECO:0000313" key="2">
    <source>
        <dbReference type="EMBL" id="QHT97022.1"/>
    </source>
</evidence>
<feature type="compositionally biased region" description="Polar residues" evidence="1">
    <location>
        <begin position="7"/>
        <end position="25"/>
    </location>
</feature>
<sequence length="261" mass="28065">MSLYPTAPSTSLTISAANSNPTGSTGFKHKHSPYQHVSAQQVTGWGVTAYNRFHPPIITNANDYALEEGLVAYDQDSERLCYTDSNLIWRCMAVTDDLANIVKDAMSAMLLVSNQVVSSGNGYDIPTTGYKRLVNWTTSLPRVSSTNWSNATGYYTASVAGAYNVQVQVSWKESERNQGIRVLRIIHTSLLLVSTIMCETVSNPSSNKNVNTIQNAVAGVTMGIGDTLHIEVAQTSGIPKNVEGGATLGSSGTVLQITQVK</sequence>
<proteinExistence type="predicted"/>
<dbReference type="AlphaFoldDB" id="A0A6C0IVA1"/>
<feature type="region of interest" description="Disordered" evidence="1">
    <location>
        <begin position="1"/>
        <end position="31"/>
    </location>
</feature>
<reference evidence="2" key="1">
    <citation type="journal article" date="2020" name="Nature">
        <title>Giant virus diversity and host interactions through global metagenomics.</title>
        <authorList>
            <person name="Schulz F."/>
            <person name="Roux S."/>
            <person name="Paez-Espino D."/>
            <person name="Jungbluth S."/>
            <person name="Walsh D.A."/>
            <person name="Denef V.J."/>
            <person name="McMahon K.D."/>
            <person name="Konstantinidis K.T."/>
            <person name="Eloe-Fadrosh E.A."/>
            <person name="Kyrpides N.C."/>
            <person name="Woyke T."/>
        </authorList>
    </citation>
    <scope>NUCLEOTIDE SEQUENCE</scope>
    <source>
        <strain evidence="2">GVMAG-M-3300024510-1</strain>
    </source>
</reference>
<evidence type="ECO:0000256" key="1">
    <source>
        <dbReference type="SAM" id="MobiDB-lite"/>
    </source>
</evidence>
<dbReference type="EMBL" id="MN740271">
    <property type="protein sequence ID" value="QHT97022.1"/>
    <property type="molecule type" value="Genomic_DNA"/>
</dbReference>
<organism evidence="2">
    <name type="scientific">viral metagenome</name>
    <dbReference type="NCBI Taxonomy" id="1070528"/>
    <lineage>
        <taxon>unclassified sequences</taxon>
        <taxon>metagenomes</taxon>
        <taxon>organismal metagenomes</taxon>
    </lineage>
</organism>
<evidence type="ECO:0008006" key="3">
    <source>
        <dbReference type="Google" id="ProtNLM"/>
    </source>
</evidence>
<protein>
    <recommendedName>
        <fullName evidence="3">C1q domain-containing protein</fullName>
    </recommendedName>
</protein>
<accession>A0A6C0IVA1</accession>
<name>A0A6C0IVA1_9ZZZZ</name>